<protein>
    <recommendedName>
        <fullName evidence="1">VWFA domain-containing protein</fullName>
    </recommendedName>
</protein>
<feature type="domain" description="VWFA" evidence="1">
    <location>
        <begin position="45"/>
        <end position="236"/>
    </location>
</feature>
<evidence type="ECO:0000259" key="1">
    <source>
        <dbReference type="SMART" id="SM00327"/>
    </source>
</evidence>
<evidence type="ECO:0000313" key="2">
    <source>
        <dbReference type="EMBL" id="MDY0409173.1"/>
    </source>
</evidence>
<dbReference type="PANTHER" id="PTHR41248">
    <property type="entry name" value="NORD PROTEIN"/>
    <property type="match status" value="1"/>
</dbReference>
<dbReference type="InterPro" id="IPR051928">
    <property type="entry name" value="NorD/CobT"/>
</dbReference>
<dbReference type="PANTHER" id="PTHR41248:SF1">
    <property type="entry name" value="NORD PROTEIN"/>
    <property type="match status" value="1"/>
</dbReference>
<reference evidence="2 3" key="1">
    <citation type="submission" date="2023-10" db="EMBL/GenBank/DDBJ databases">
        <title>Virgibacillus soli CC-YMP-6 genome.</title>
        <authorList>
            <person name="Miliotis G."/>
            <person name="Sengupta P."/>
            <person name="Hameed A."/>
            <person name="Chuvochina M."/>
            <person name="Mcdonagh F."/>
            <person name="Simpson A.C."/>
            <person name="Singh N.K."/>
            <person name="Rekha P.D."/>
            <person name="Raman K."/>
            <person name="Hugenholtz P."/>
            <person name="Venkateswaran K."/>
        </authorList>
    </citation>
    <scope>NUCLEOTIDE SEQUENCE [LARGE SCALE GENOMIC DNA]</scope>
    <source>
        <strain evidence="2 3">CC-YMP-6</strain>
    </source>
</reference>
<accession>A0ABU5CS21</accession>
<dbReference type="InterPro" id="IPR002035">
    <property type="entry name" value="VWF_A"/>
</dbReference>
<evidence type="ECO:0000313" key="3">
    <source>
        <dbReference type="Proteomes" id="UP001275315"/>
    </source>
</evidence>
<dbReference type="InterPro" id="IPR036465">
    <property type="entry name" value="vWFA_dom_sf"/>
</dbReference>
<dbReference type="Proteomes" id="UP001275315">
    <property type="component" value="Unassembled WGS sequence"/>
</dbReference>
<dbReference type="RefSeq" id="WP_320379983.1">
    <property type="nucleotide sequence ID" value="NZ_JAWDIQ010000002.1"/>
</dbReference>
<dbReference type="CDD" id="cd01454">
    <property type="entry name" value="vWA_norD_type"/>
    <property type="match status" value="1"/>
</dbReference>
<name>A0ABU5CS21_9BACI</name>
<dbReference type="Gene3D" id="3.40.50.410">
    <property type="entry name" value="von Willebrand factor, type A domain"/>
    <property type="match status" value="1"/>
</dbReference>
<dbReference type="SMART" id="SM00327">
    <property type="entry name" value="VWA"/>
    <property type="match status" value="1"/>
</dbReference>
<dbReference type="SUPFAM" id="SSF53300">
    <property type="entry name" value="vWA-like"/>
    <property type="match status" value="1"/>
</dbReference>
<sequence>MLEHKKVLPRKDLHYGRLSKKLLPIVTDEYPRLFYKKDQESHEFDAIFTLMVDCSASMHQKMEETKRGIVLFHEVLNQLKIPHAIVGFWEDATTVKEREQPNYFHIIHSFTDSFYGNNGAKIMQLEPEEDNRDGFSIRVITEKMMERRENHKFLLVFSDGEPAAANYDQNGIVDTHIAVSEARKKGIDVIGMFLSDGMIDEREDETMKNIYGRERLMIQDVADLPELFTPILKKLLLKTI</sequence>
<keyword evidence="3" id="KW-1185">Reference proteome</keyword>
<organism evidence="2 3">
    <name type="scientific">Paracerasibacillus soli</name>
    <dbReference type="NCBI Taxonomy" id="480284"/>
    <lineage>
        <taxon>Bacteria</taxon>
        <taxon>Bacillati</taxon>
        <taxon>Bacillota</taxon>
        <taxon>Bacilli</taxon>
        <taxon>Bacillales</taxon>
        <taxon>Bacillaceae</taxon>
        <taxon>Paracerasibacillus</taxon>
    </lineage>
</organism>
<dbReference type="InterPro" id="IPR025861">
    <property type="entry name" value="CobT_VWA_dom"/>
</dbReference>
<gene>
    <name evidence="2" type="ORF">RWD45_12145</name>
</gene>
<dbReference type="EMBL" id="JAWDIQ010000002">
    <property type="protein sequence ID" value="MDY0409173.1"/>
    <property type="molecule type" value="Genomic_DNA"/>
</dbReference>
<dbReference type="Pfam" id="PF11775">
    <property type="entry name" value="CobT_C"/>
    <property type="match status" value="1"/>
</dbReference>
<proteinExistence type="predicted"/>
<comment type="caution">
    <text evidence="2">The sequence shown here is derived from an EMBL/GenBank/DDBJ whole genome shotgun (WGS) entry which is preliminary data.</text>
</comment>